<dbReference type="Pfam" id="PF13354">
    <property type="entry name" value="Beta-lactamase2"/>
    <property type="match status" value="1"/>
</dbReference>
<dbReference type="SUPFAM" id="SSF56601">
    <property type="entry name" value="beta-lactamase/transpeptidase-like"/>
    <property type="match status" value="1"/>
</dbReference>
<dbReference type="PANTHER" id="PTHR35333">
    <property type="entry name" value="BETA-LACTAMASE"/>
    <property type="match status" value="1"/>
</dbReference>
<proteinExistence type="predicted"/>
<sequence length="274" mass="30432">MVKVPRDILWQKMEKDLQECCEGGGVVGYHLLDLVSGLRTGFQDDILFPTASTIKIAILLAVADKVHRGHLSWDERHSTTNLPKVGGSGILSHLRYAVDLALWDICALMISLSDNDATNLCIELTGFDYVNGLMDSLGLPNTRLRRKMMDAEAVKRGDENTSTPRELVTLIEKIYKRDGIAEPVARDVLTLLELPKSGPFTDALPHSVKRANKPGGLSHVSVDAGVVYLQERPFCLSVMGSFLEPQEDESVKRVIQKAYKYMDLMARCTEYGRA</sequence>
<dbReference type="KEGG" id="fcz:IMF26_05875"/>
<evidence type="ECO:0000259" key="1">
    <source>
        <dbReference type="Pfam" id="PF13354"/>
    </source>
</evidence>
<dbReference type="InterPro" id="IPR000871">
    <property type="entry name" value="Beta-lactam_class-A"/>
</dbReference>
<dbReference type="GO" id="GO:0030655">
    <property type="term" value="P:beta-lactam antibiotic catabolic process"/>
    <property type="evidence" value="ECO:0007669"/>
    <property type="project" value="InterPro"/>
</dbReference>
<dbReference type="PANTHER" id="PTHR35333:SF3">
    <property type="entry name" value="BETA-LACTAMASE-TYPE TRANSPEPTIDASE FOLD CONTAINING PROTEIN"/>
    <property type="match status" value="1"/>
</dbReference>
<reference evidence="2" key="1">
    <citation type="submission" date="2020-10" db="EMBL/GenBank/DDBJ databases">
        <authorList>
            <person name="Kadnikov V."/>
            <person name="Beletsky A.V."/>
            <person name="Mardanov A.V."/>
            <person name="Karnachuk O.V."/>
            <person name="Ravin N.V."/>
        </authorList>
    </citation>
    <scope>NUCLEOTIDE SEQUENCE</scope>
    <source>
        <strain evidence="2">Bu02</strain>
    </source>
</reference>
<protein>
    <submittedName>
        <fullName evidence="2">Serine hydrolase</fullName>
    </submittedName>
</protein>
<gene>
    <name evidence="2" type="ORF">IMF26_05875</name>
</gene>
<dbReference type="GO" id="GO:0008800">
    <property type="term" value="F:beta-lactamase activity"/>
    <property type="evidence" value="ECO:0007669"/>
    <property type="project" value="InterPro"/>
</dbReference>
<organism evidence="2">
    <name type="scientific">Candidatus Fermentithermobacillus carboniphilus</name>
    <dbReference type="NCBI Taxonomy" id="3085328"/>
    <lineage>
        <taxon>Bacteria</taxon>
        <taxon>Bacillati</taxon>
        <taxon>Bacillota</taxon>
        <taxon>Candidatus Fermentithermobacillia</taxon>
        <taxon>Candidatus Fermentithermobacillales</taxon>
        <taxon>Candidatus Fermentithermobacillaceae</taxon>
        <taxon>Candidatus Fermentithermobacillus</taxon>
    </lineage>
</organism>
<dbReference type="Gene3D" id="3.40.710.10">
    <property type="entry name" value="DD-peptidase/beta-lactamase superfamily"/>
    <property type="match status" value="1"/>
</dbReference>
<dbReference type="EMBL" id="CP062796">
    <property type="protein sequence ID" value="QUL97653.1"/>
    <property type="molecule type" value="Genomic_DNA"/>
</dbReference>
<dbReference type="InterPro" id="IPR045155">
    <property type="entry name" value="Beta-lactam_cat"/>
</dbReference>
<feature type="domain" description="Beta-lactamase class A catalytic" evidence="1">
    <location>
        <begin position="29"/>
        <end position="239"/>
    </location>
</feature>
<keyword evidence="2" id="KW-0378">Hydrolase</keyword>
<accession>A0AAT9LBU7</accession>
<dbReference type="GO" id="GO:0046677">
    <property type="term" value="P:response to antibiotic"/>
    <property type="evidence" value="ECO:0007669"/>
    <property type="project" value="InterPro"/>
</dbReference>
<dbReference type="InterPro" id="IPR012338">
    <property type="entry name" value="Beta-lactam/transpept-like"/>
</dbReference>
<reference evidence="2" key="2">
    <citation type="journal article" date="2023" name="Biology">
        <title>Prokaryotic Life Associated with Coal-Fire Gas Vents Revealed by Metagenomics.</title>
        <authorList>
            <person name="Kadnikov V.V."/>
            <person name="Mardanov A.V."/>
            <person name="Beletsky A.V."/>
            <person name="Karnachuk O.V."/>
            <person name="Ravin N.V."/>
        </authorList>
    </citation>
    <scope>NUCLEOTIDE SEQUENCE</scope>
    <source>
        <strain evidence="2">Bu02</strain>
    </source>
</reference>
<name>A0AAT9LBU7_9FIRM</name>
<dbReference type="AlphaFoldDB" id="A0AAT9LBU7"/>
<evidence type="ECO:0000313" key="2">
    <source>
        <dbReference type="EMBL" id="QUL97653.1"/>
    </source>
</evidence>